<dbReference type="GeneID" id="43584779"/>
<dbReference type="EMBL" id="CABVLU010000005">
    <property type="protein sequence ID" value="VVT57956.1"/>
    <property type="molecule type" value="Genomic_DNA"/>
</dbReference>
<dbReference type="InterPro" id="IPR001394">
    <property type="entry name" value="Peptidase_C19_UCH"/>
</dbReference>
<accession>A0A5E8C9Q3</accession>
<keyword evidence="5" id="KW-0833">Ubl conjugation pathway</keyword>
<evidence type="ECO:0000256" key="4">
    <source>
        <dbReference type="ARBA" id="ARBA00022670"/>
    </source>
</evidence>
<feature type="compositionally biased region" description="Basic residues" evidence="8">
    <location>
        <begin position="662"/>
        <end position="674"/>
    </location>
</feature>
<feature type="compositionally biased region" description="Low complexity" evidence="8">
    <location>
        <begin position="649"/>
        <end position="661"/>
    </location>
</feature>
<organism evidence="10 11">
    <name type="scientific">Magnusiomyces paraingens</name>
    <dbReference type="NCBI Taxonomy" id="2606893"/>
    <lineage>
        <taxon>Eukaryota</taxon>
        <taxon>Fungi</taxon>
        <taxon>Dikarya</taxon>
        <taxon>Ascomycota</taxon>
        <taxon>Saccharomycotina</taxon>
        <taxon>Dipodascomycetes</taxon>
        <taxon>Dipodascales</taxon>
        <taxon>Dipodascaceae</taxon>
        <taxon>Magnusiomyces</taxon>
    </lineage>
</organism>
<evidence type="ECO:0000256" key="3">
    <source>
        <dbReference type="ARBA" id="ARBA00012759"/>
    </source>
</evidence>
<reference evidence="10 11" key="1">
    <citation type="submission" date="2019-09" db="EMBL/GenBank/DDBJ databases">
        <authorList>
            <person name="Brejova B."/>
        </authorList>
    </citation>
    <scope>NUCLEOTIDE SEQUENCE [LARGE SCALE GENOMIC DNA]</scope>
</reference>
<dbReference type="Gene3D" id="3.90.70.10">
    <property type="entry name" value="Cysteine proteinases"/>
    <property type="match status" value="1"/>
</dbReference>
<feature type="compositionally biased region" description="Acidic residues" evidence="8">
    <location>
        <begin position="125"/>
        <end position="155"/>
    </location>
</feature>
<dbReference type="AlphaFoldDB" id="A0A5E8C9Q3"/>
<feature type="compositionally biased region" description="Acidic residues" evidence="8">
    <location>
        <begin position="577"/>
        <end position="600"/>
    </location>
</feature>
<gene>
    <name evidence="10" type="ORF">SAPINGB_P005965</name>
</gene>
<dbReference type="PANTHER" id="PTHR24006:SF758">
    <property type="entry name" value="UBIQUITIN CARBOXYL-TERMINAL HYDROLASE 36"/>
    <property type="match status" value="1"/>
</dbReference>
<dbReference type="GO" id="GO:0006508">
    <property type="term" value="P:proteolysis"/>
    <property type="evidence" value="ECO:0007669"/>
    <property type="project" value="UniProtKB-KW"/>
</dbReference>
<dbReference type="Proteomes" id="UP000398389">
    <property type="component" value="Unassembled WGS sequence"/>
</dbReference>
<feature type="region of interest" description="Disordered" evidence="8">
    <location>
        <begin position="563"/>
        <end position="730"/>
    </location>
</feature>
<proteinExistence type="inferred from homology"/>
<comment type="catalytic activity">
    <reaction evidence="1">
        <text>Thiol-dependent hydrolysis of ester, thioester, amide, peptide and isopeptide bonds formed by the C-terminal Gly of ubiquitin (a 76-residue protein attached to proteins as an intracellular targeting signal).</text>
        <dbReference type="EC" id="3.4.19.12"/>
    </reaction>
</comment>
<feature type="region of interest" description="Disordered" evidence="8">
    <location>
        <begin position="743"/>
        <end position="788"/>
    </location>
</feature>
<dbReference type="PANTHER" id="PTHR24006">
    <property type="entry name" value="UBIQUITIN CARBOXYL-TERMINAL HYDROLASE"/>
    <property type="match status" value="1"/>
</dbReference>
<keyword evidence="6" id="KW-0378">Hydrolase</keyword>
<evidence type="ECO:0000256" key="1">
    <source>
        <dbReference type="ARBA" id="ARBA00000707"/>
    </source>
</evidence>
<evidence type="ECO:0000256" key="6">
    <source>
        <dbReference type="ARBA" id="ARBA00022801"/>
    </source>
</evidence>
<dbReference type="GO" id="GO:0005829">
    <property type="term" value="C:cytosol"/>
    <property type="evidence" value="ECO:0007669"/>
    <property type="project" value="TreeGrafter"/>
</dbReference>
<dbReference type="SUPFAM" id="SSF54001">
    <property type="entry name" value="Cysteine proteinases"/>
    <property type="match status" value="1"/>
</dbReference>
<keyword evidence="11" id="KW-1185">Reference proteome</keyword>
<name>A0A5E8C9Q3_9ASCO</name>
<dbReference type="OrthoDB" id="289038at2759"/>
<dbReference type="PROSITE" id="PS50235">
    <property type="entry name" value="USP_3"/>
    <property type="match status" value="1"/>
</dbReference>
<dbReference type="GO" id="GO:0016579">
    <property type="term" value="P:protein deubiquitination"/>
    <property type="evidence" value="ECO:0007669"/>
    <property type="project" value="InterPro"/>
</dbReference>
<feature type="compositionally biased region" description="Polar residues" evidence="8">
    <location>
        <begin position="679"/>
        <end position="690"/>
    </location>
</feature>
<evidence type="ECO:0000259" key="9">
    <source>
        <dbReference type="PROSITE" id="PS50235"/>
    </source>
</evidence>
<dbReference type="InterPro" id="IPR018200">
    <property type="entry name" value="USP_CS"/>
</dbReference>
<feature type="compositionally biased region" description="Acidic residues" evidence="8">
    <location>
        <begin position="85"/>
        <end position="98"/>
    </location>
</feature>
<comment type="similarity">
    <text evidence="2">Belongs to the peptidase C19 family.</text>
</comment>
<evidence type="ECO:0000313" key="10">
    <source>
        <dbReference type="EMBL" id="VVT57956.1"/>
    </source>
</evidence>
<dbReference type="GO" id="GO:0005634">
    <property type="term" value="C:nucleus"/>
    <property type="evidence" value="ECO:0007669"/>
    <property type="project" value="TreeGrafter"/>
</dbReference>
<dbReference type="PROSITE" id="PS00973">
    <property type="entry name" value="USP_2"/>
    <property type="match status" value="1"/>
</dbReference>
<feature type="region of interest" description="Disordered" evidence="8">
    <location>
        <begin position="37"/>
        <end position="175"/>
    </location>
</feature>
<dbReference type="InterPro" id="IPR028889">
    <property type="entry name" value="USP"/>
</dbReference>
<dbReference type="GO" id="GO:0004843">
    <property type="term" value="F:cysteine-type deubiquitinase activity"/>
    <property type="evidence" value="ECO:0007669"/>
    <property type="project" value="UniProtKB-EC"/>
</dbReference>
<evidence type="ECO:0000256" key="5">
    <source>
        <dbReference type="ARBA" id="ARBA00022786"/>
    </source>
</evidence>
<protein>
    <recommendedName>
        <fullName evidence="3">ubiquitinyl hydrolase 1</fullName>
        <ecNumber evidence="3">3.4.19.12</ecNumber>
    </recommendedName>
</protein>
<evidence type="ECO:0000256" key="7">
    <source>
        <dbReference type="ARBA" id="ARBA00022807"/>
    </source>
</evidence>
<dbReference type="InterPro" id="IPR050164">
    <property type="entry name" value="Peptidase_C19"/>
</dbReference>
<evidence type="ECO:0000313" key="11">
    <source>
        <dbReference type="Proteomes" id="UP000398389"/>
    </source>
</evidence>
<dbReference type="EC" id="3.4.19.12" evidence="3"/>
<keyword evidence="7" id="KW-0788">Thiol protease</keyword>
<dbReference type="RefSeq" id="XP_031856570.1">
    <property type="nucleotide sequence ID" value="XM_032000679.1"/>
</dbReference>
<evidence type="ECO:0000256" key="2">
    <source>
        <dbReference type="ARBA" id="ARBA00009085"/>
    </source>
</evidence>
<feature type="domain" description="USP" evidence="9">
    <location>
        <begin position="243"/>
        <end position="555"/>
    </location>
</feature>
<keyword evidence="4" id="KW-0645">Protease</keyword>
<dbReference type="Pfam" id="PF00443">
    <property type="entry name" value="UCH"/>
    <property type="match status" value="1"/>
</dbReference>
<sequence>MAASSVVLPKRTSDVMEQLKVARLDFVSAKFPEAVSTRPASYIHIKPKIPQEEDSEEEQLLKNDGSDGDSATASDESSKKHTESEQSDVDMSEFEDAIDFSGPVQKNKKKNVISKKAENIKSESSSEEDENEEDEESSQDDDDENTEDESEDESEDKPPIENTNPSESTAIPGKEAVLKKENFEYMTQKEKILSRIQKEDDYFRMVNKKYTFTEPNTDPKDRGSRAETSRVMKTFPKNMSAPRGLINNGVTCYMNSAVQALIHVPAMARYLTAVNKGEYKDTISPRSVTRDLAHLFARMTDGSNGRKSISPKQLIRRLDEINPLMSEWNQEDAHEYFMSLIGRLQEDSVPKGQKLKSSILHEMFGGTFLQTVVCQECKNKSETHQDFFDIQVSIDKHELKVMGKSTLRGSLRQYFDQSFIKKSKSEGYDCEKCKKKTSASTIQRIEEAPEYLILSIKRYEYTSNRNSSQKIKQHLAIAPTIELTQYAVNEEPMRYQLVAFTVHEGRSASSGHYVAYCMQPDNTWALYDDDYVHQLSANQVYRSKDDVYFLVYTRVRATLKEGETREATPPVFMNGLADEDNENEEGDEDDDEEDDDAEEGETGKISKVQISSKKAKKMKKNTDPSGLSRKLSNSSPKGHRFPLARKNSGDSISSTSSVRSSGKIKKYGKRHLRKGSFGSAVQSLTPVNNLKKSRSAPAGMNELGSQKDGEGSTSKYFSKNNNHHHQSGKNAFSKLAEKFRLNGAGKKRNVAATVNSKEELNRPGSSNSDSSQKKRKLDKDIDDIFNRL</sequence>
<feature type="compositionally biased region" description="Basic and acidic residues" evidence="8">
    <location>
        <begin position="777"/>
        <end position="788"/>
    </location>
</feature>
<evidence type="ECO:0000256" key="8">
    <source>
        <dbReference type="SAM" id="MobiDB-lite"/>
    </source>
</evidence>
<feature type="compositionally biased region" description="Polar residues" evidence="8">
    <location>
        <begin position="711"/>
        <end position="720"/>
    </location>
</feature>
<dbReference type="InterPro" id="IPR038765">
    <property type="entry name" value="Papain-like_cys_pep_sf"/>
</dbReference>